<organism evidence="1 2">
    <name type="scientific">Diversispora eburnea</name>
    <dbReference type="NCBI Taxonomy" id="1213867"/>
    <lineage>
        <taxon>Eukaryota</taxon>
        <taxon>Fungi</taxon>
        <taxon>Fungi incertae sedis</taxon>
        <taxon>Mucoromycota</taxon>
        <taxon>Glomeromycotina</taxon>
        <taxon>Glomeromycetes</taxon>
        <taxon>Diversisporales</taxon>
        <taxon>Diversisporaceae</taxon>
        <taxon>Diversispora</taxon>
    </lineage>
</organism>
<gene>
    <name evidence="1" type="ORF">DEBURN_LOCUS10979</name>
</gene>
<name>A0A9N9DI19_9GLOM</name>
<dbReference type="EMBL" id="CAJVPK010004374">
    <property type="protein sequence ID" value="CAG8636197.1"/>
    <property type="molecule type" value="Genomic_DNA"/>
</dbReference>
<proteinExistence type="predicted"/>
<sequence>KDVIKANQEEILYWYFYVKKFKGIVKNFMANSNIKEKKAKGQDISNSLNDLFKTGVSALPKKILSKIQ</sequence>
<feature type="non-terminal residue" evidence="1">
    <location>
        <position position="68"/>
    </location>
</feature>
<dbReference type="Proteomes" id="UP000789706">
    <property type="component" value="Unassembled WGS sequence"/>
</dbReference>
<protein>
    <submittedName>
        <fullName evidence="1">9465_t:CDS:1</fullName>
    </submittedName>
</protein>
<dbReference type="AlphaFoldDB" id="A0A9N9DI19"/>
<reference evidence="1" key="1">
    <citation type="submission" date="2021-06" db="EMBL/GenBank/DDBJ databases">
        <authorList>
            <person name="Kallberg Y."/>
            <person name="Tangrot J."/>
            <person name="Rosling A."/>
        </authorList>
    </citation>
    <scope>NUCLEOTIDE SEQUENCE</scope>
    <source>
        <strain evidence="1">AZ414A</strain>
    </source>
</reference>
<feature type="non-terminal residue" evidence="1">
    <location>
        <position position="1"/>
    </location>
</feature>
<evidence type="ECO:0000313" key="1">
    <source>
        <dbReference type="EMBL" id="CAG8636197.1"/>
    </source>
</evidence>
<dbReference type="OrthoDB" id="2439570at2759"/>
<accession>A0A9N9DI19</accession>
<comment type="caution">
    <text evidence="1">The sequence shown here is derived from an EMBL/GenBank/DDBJ whole genome shotgun (WGS) entry which is preliminary data.</text>
</comment>
<evidence type="ECO:0000313" key="2">
    <source>
        <dbReference type="Proteomes" id="UP000789706"/>
    </source>
</evidence>
<keyword evidence="2" id="KW-1185">Reference proteome</keyword>